<feature type="compositionally biased region" description="Polar residues" evidence="6">
    <location>
        <begin position="655"/>
        <end position="671"/>
    </location>
</feature>
<evidence type="ECO:0000259" key="7">
    <source>
        <dbReference type="PROSITE" id="PS50171"/>
    </source>
</evidence>
<dbReference type="OrthoDB" id="6378952at2759"/>
<feature type="region of interest" description="Disordered" evidence="6">
    <location>
        <begin position="28"/>
        <end position="65"/>
    </location>
</feature>
<dbReference type="InterPro" id="IPR026811">
    <property type="entry name" value="CIZ1"/>
</dbReference>
<keyword evidence="2" id="KW-0479">Metal-binding</keyword>
<dbReference type="SMART" id="SM00355">
    <property type="entry name" value="ZnF_C2H2"/>
    <property type="match status" value="3"/>
</dbReference>
<feature type="region of interest" description="Disordered" evidence="6">
    <location>
        <begin position="639"/>
        <end position="740"/>
    </location>
</feature>
<feature type="compositionally biased region" description="Basic residues" evidence="6">
    <location>
        <begin position="726"/>
        <end position="740"/>
    </location>
</feature>
<feature type="compositionally biased region" description="Basic and acidic residues" evidence="6">
    <location>
        <begin position="218"/>
        <end position="244"/>
    </location>
</feature>
<feature type="compositionally biased region" description="Polar residues" evidence="6">
    <location>
        <begin position="601"/>
        <end position="620"/>
    </location>
</feature>
<feature type="compositionally biased region" description="Polar residues" evidence="6">
    <location>
        <begin position="250"/>
        <end position="265"/>
    </location>
</feature>
<feature type="compositionally biased region" description="Low complexity" evidence="6">
    <location>
        <begin position="184"/>
        <end position="199"/>
    </location>
</feature>
<keyword evidence="9" id="KW-1185">Reference proteome</keyword>
<feature type="region of interest" description="Disordered" evidence="6">
    <location>
        <begin position="1"/>
        <end position="20"/>
    </location>
</feature>
<name>A0A3Q3B124_KRYMA</name>
<dbReference type="KEGG" id="kmr:108231050"/>
<evidence type="ECO:0000256" key="4">
    <source>
        <dbReference type="ARBA" id="ARBA00022833"/>
    </source>
</evidence>
<reference evidence="8" key="1">
    <citation type="submission" date="2025-08" db="UniProtKB">
        <authorList>
            <consortium name="Ensembl"/>
        </authorList>
    </citation>
    <scope>IDENTIFICATION</scope>
</reference>
<evidence type="ECO:0000256" key="5">
    <source>
        <dbReference type="ARBA" id="ARBA00023242"/>
    </source>
</evidence>
<comment type="subcellular location">
    <subcellularLocation>
        <location evidence="1">Nucleus</location>
    </subcellularLocation>
</comment>
<feature type="region of interest" description="Disordered" evidence="6">
    <location>
        <begin position="581"/>
        <end position="620"/>
    </location>
</feature>
<dbReference type="GeneID" id="108231050"/>
<dbReference type="Pfam" id="PF23330">
    <property type="entry name" value="zf-C2H2_14"/>
    <property type="match status" value="1"/>
</dbReference>
<feature type="compositionally biased region" description="Low complexity" evidence="6">
    <location>
        <begin position="155"/>
        <end position="171"/>
    </location>
</feature>
<proteinExistence type="predicted"/>
<keyword evidence="5" id="KW-0539">Nucleus</keyword>
<dbReference type="GO" id="GO:0008270">
    <property type="term" value="F:zinc ion binding"/>
    <property type="evidence" value="ECO:0007669"/>
    <property type="project" value="UniProtKB-KW"/>
</dbReference>
<dbReference type="InterPro" id="IPR013087">
    <property type="entry name" value="Znf_C2H2_type"/>
</dbReference>
<evidence type="ECO:0000313" key="9">
    <source>
        <dbReference type="Proteomes" id="UP000264800"/>
    </source>
</evidence>
<evidence type="ECO:0000256" key="6">
    <source>
        <dbReference type="SAM" id="MobiDB-lite"/>
    </source>
</evidence>
<dbReference type="Ensembl" id="ENSKMAT00000022858.1">
    <property type="protein sequence ID" value="ENSKMAP00000022571.1"/>
    <property type="gene ID" value="ENSKMAG00000016761.1"/>
</dbReference>
<dbReference type="GO" id="GO:0003676">
    <property type="term" value="F:nucleic acid binding"/>
    <property type="evidence" value="ECO:0007669"/>
    <property type="project" value="InterPro"/>
</dbReference>
<organism evidence="8 9">
    <name type="scientific">Kryptolebias marmoratus</name>
    <name type="common">Mangrove killifish</name>
    <name type="synonym">Rivulus marmoratus</name>
    <dbReference type="NCBI Taxonomy" id="37003"/>
    <lineage>
        <taxon>Eukaryota</taxon>
        <taxon>Metazoa</taxon>
        <taxon>Chordata</taxon>
        <taxon>Craniata</taxon>
        <taxon>Vertebrata</taxon>
        <taxon>Euteleostomi</taxon>
        <taxon>Actinopterygii</taxon>
        <taxon>Neopterygii</taxon>
        <taxon>Teleostei</taxon>
        <taxon>Neoteleostei</taxon>
        <taxon>Acanthomorphata</taxon>
        <taxon>Ovalentaria</taxon>
        <taxon>Atherinomorphae</taxon>
        <taxon>Cyprinodontiformes</taxon>
        <taxon>Rivulidae</taxon>
        <taxon>Kryptolebias</taxon>
    </lineage>
</organism>
<dbReference type="PANTHER" id="PTHR15491">
    <property type="match status" value="1"/>
</dbReference>
<accession>A0A3Q3B124</accession>
<dbReference type="InterPro" id="IPR036236">
    <property type="entry name" value="Znf_C2H2_sf"/>
</dbReference>
<dbReference type="GeneTree" id="ENSGT00440000039084"/>
<dbReference type="PANTHER" id="PTHR15491:SF12">
    <property type="entry name" value="CDKN1A INTERACTING ZINC FINGER PROTEIN 1B ISOFORM X1-RELATED"/>
    <property type="match status" value="1"/>
</dbReference>
<feature type="compositionally biased region" description="Acidic residues" evidence="6">
    <location>
        <begin position="305"/>
        <end position="315"/>
    </location>
</feature>
<feature type="region of interest" description="Disordered" evidence="6">
    <location>
        <begin position="155"/>
        <end position="335"/>
    </location>
</feature>
<feature type="compositionally biased region" description="Pro residues" evidence="6">
    <location>
        <begin position="56"/>
        <end position="65"/>
    </location>
</feature>
<dbReference type="CTD" id="103911032"/>
<dbReference type="SUPFAM" id="SSF57667">
    <property type="entry name" value="beta-beta-alpha zinc fingers"/>
    <property type="match status" value="2"/>
</dbReference>
<dbReference type="InterPro" id="IPR056345">
    <property type="entry name" value="Znf-C2H2_CIZ1"/>
</dbReference>
<evidence type="ECO:0000256" key="2">
    <source>
        <dbReference type="ARBA" id="ARBA00022723"/>
    </source>
</evidence>
<evidence type="ECO:0000256" key="3">
    <source>
        <dbReference type="ARBA" id="ARBA00022771"/>
    </source>
</evidence>
<dbReference type="PROSITE" id="PS00028">
    <property type="entry name" value="ZINC_FINGER_C2H2_1"/>
    <property type="match status" value="1"/>
</dbReference>
<dbReference type="GO" id="GO:0005634">
    <property type="term" value="C:nucleus"/>
    <property type="evidence" value="ECO:0007669"/>
    <property type="project" value="UniProtKB-SubCell"/>
</dbReference>
<dbReference type="PROSITE" id="PS50171">
    <property type="entry name" value="ZF_MATRIN"/>
    <property type="match status" value="1"/>
</dbReference>
<feature type="domain" description="Matrin-type" evidence="7">
    <location>
        <begin position="541"/>
        <end position="572"/>
    </location>
</feature>
<feature type="compositionally biased region" description="Low complexity" evidence="6">
    <location>
        <begin position="712"/>
        <end position="725"/>
    </location>
</feature>
<dbReference type="STRING" id="37003.ENSKMAP00000022571"/>
<dbReference type="Proteomes" id="UP000264800">
    <property type="component" value="Unplaced"/>
</dbReference>
<evidence type="ECO:0000256" key="1">
    <source>
        <dbReference type="ARBA" id="ARBA00004123"/>
    </source>
</evidence>
<sequence length="740" mass="81682">MFNPHIHQQQQQQQQQFHQHLRQLQQLFQQQPPPPPPPQPTPAHHVPHHHQTPRAIPVPPQSAPPPRMVNLCQATQTTIIAPNPMLQSALLMQQMQGNMRGFGMGGQQFRQFFTAGSRSSLLGPVPMGMAIKSPIMGFPGARPFHPHARFYNATTSAASTSTSISTTEAAARQTDRKRDTEQMAAGTTDDQAAAAQSSNDDADKTQTDGAVGGEDGGEISKEQLGEPAAKRQRTEESEEPKDQCVDEAVTTESNSNVMDTQTDGCNIQEEESSNRRSDSDEILEEPSADQIYSCLPTQSPSCAPIEDDQQEDFPAEETSRDKGASPENQDEEEEAVAESSNKFYCYLCSITCHNQQNFRSHMNSVSHQQRMMEIQHMSNACLVSLLPRVQESLQGANKDGEKKDSKHWCATCHTRFTCSIAEHRRTQEHKLASRIDISFCAVCKKPFKTSEDFLEHLHSQEHRQKLQEKGCEALAKLSALDSDGFLLEEEEEEEEWQKNEGGTQDGWSSLKEVTQNYVSAEEQYDPDTVYGSSFLDPVAGFICRLCNKFYLLESSTLHTHCKSLKHFENLKRYRALQSQESQAVETSIKSIPPADGFKPATETSTDCSQENVPSIDTSGATDLNIMKPVVSVTRLKMQEETQLQEKQPETDSTSEDLGTSATSSQDENLSVQHEDRGVTSQAPAAQESPAGGGDSEPAAAEESNGEEEEEAPASQGKKNGAGKAKTTAKRRSGRSTASRR</sequence>
<dbReference type="InterPro" id="IPR000690">
    <property type="entry name" value="Matrin/U1-C_Znf_C2H2"/>
</dbReference>
<feature type="compositionally biased region" description="Pro residues" evidence="6">
    <location>
        <begin position="31"/>
        <end position="41"/>
    </location>
</feature>
<reference evidence="8" key="2">
    <citation type="submission" date="2025-09" db="UniProtKB">
        <authorList>
            <consortium name="Ensembl"/>
        </authorList>
    </citation>
    <scope>IDENTIFICATION</scope>
</reference>
<protein>
    <submittedName>
        <fullName evidence="8">Cdkn1a interacting zinc finger protein 1a</fullName>
    </submittedName>
</protein>
<dbReference type="OMA" id="FKNSQMF"/>
<dbReference type="SMART" id="SM00451">
    <property type="entry name" value="ZnF_U1"/>
    <property type="match status" value="3"/>
</dbReference>
<dbReference type="AlphaFoldDB" id="A0A3Q3B124"/>
<dbReference type="RefSeq" id="XP_017263366.1">
    <property type="nucleotide sequence ID" value="XM_017407877.3"/>
</dbReference>
<dbReference type="Gene3D" id="3.30.160.60">
    <property type="entry name" value="Classic Zinc Finger"/>
    <property type="match status" value="1"/>
</dbReference>
<keyword evidence="3" id="KW-0863">Zinc-finger</keyword>
<keyword evidence="4" id="KW-0862">Zinc</keyword>
<dbReference type="InterPro" id="IPR003604">
    <property type="entry name" value="Matrin/U1-like-C_Znf_C2H2"/>
</dbReference>
<evidence type="ECO:0000313" key="8">
    <source>
        <dbReference type="Ensembl" id="ENSKMAP00000022571.1"/>
    </source>
</evidence>